<organism evidence="6 7">
    <name type="scientific">Nocardia caishijiensis</name>
    <dbReference type="NCBI Taxonomy" id="184756"/>
    <lineage>
        <taxon>Bacteria</taxon>
        <taxon>Bacillati</taxon>
        <taxon>Actinomycetota</taxon>
        <taxon>Actinomycetes</taxon>
        <taxon>Mycobacteriales</taxon>
        <taxon>Nocardiaceae</taxon>
        <taxon>Nocardia</taxon>
    </lineage>
</organism>
<keyword evidence="7" id="KW-1185">Reference proteome</keyword>
<dbReference type="RefSeq" id="WP_067986481.1">
    <property type="nucleotide sequence ID" value="NZ_VMSD01000008.1"/>
</dbReference>
<sequence length="427" mass="46174">MTISVEDPISAQLIREGLRALVDHPDEIIFRGFRSEDVINAAGASQATFYRRFATKRAFLHAVLDTMHAHDDCSVESVRATVAGQIATNANVGRSVVRALAEHYFDALTDRTTLSKNLMSHLLAISDARTARAVQAHFRRRDELAIASVDVAFERTGASLRTPFTTKSLGVALTALVDGFRLRINSDPAAVTSNLAADTIVALLNGAIAMPDRHEHIDDVLTTHYPAVPSAELPRDLRAAILGAAREEFDARGYFGASMEAVGARAGVPIGTVRTLFPNKPHLIIGALRRHVAELTEAVADDTKLTLDETTVISNHLLRLAQLTARETAFMDALLVALAHDTRGEPDGLLSLREQVDLPAIIAPVIAEAQRKGTLAKLAAPDELAATITNILLHRCFTRRADSPEENTAFIVELLLHGLARSAPTAR</sequence>
<dbReference type="PROSITE" id="PS50977">
    <property type="entry name" value="HTH_TETR_2"/>
    <property type="match status" value="1"/>
</dbReference>
<evidence type="ECO:0000256" key="3">
    <source>
        <dbReference type="ARBA" id="ARBA00023163"/>
    </source>
</evidence>
<evidence type="ECO:0000256" key="2">
    <source>
        <dbReference type="ARBA" id="ARBA00023125"/>
    </source>
</evidence>
<dbReference type="SUPFAM" id="SSF46689">
    <property type="entry name" value="Homeodomain-like"/>
    <property type="match status" value="2"/>
</dbReference>
<dbReference type="PANTHER" id="PTHR30055">
    <property type="entry name" value="HTH-TYPE TRANSCRIPTIONAL REGULATOR RUTR"/>
    <property type="match status" value="1"/>
</dbReference>
<keyword evidence="2 4" id="KW-0238">DNA-binding</keyword>
<dbReference type="InterPro" id="IPR050109">
    <property type="entry name" value="HTH-type_TetR-like_transc_reg"/>
</dbReference>
<feature type="DNA-binding region" description="H-T-H motif" evidence="4">
    <location>
        <begin position="258"/>
        <end position="277"/>
    </location>
</feature>
<dbReference type="PANTHER" id="PTHR30055:SF234">
    <property type="entry name" value="HTH-TYPE TRANSCRIPTIONAL REGULATOR BETI"/>
    <property type="match status" value="1"/>
</dbReference>
<keyword evidence="3" id="KW-0804">Transcription</keyword>
<dbReference type="Gene3D" id="1.10.357.10">
    <property type="entry name" value="Tetracycline Repressor, domain 2"/>
    <property type="match status" value="2"/>
</dbReference>
<evidence type="ECO:0000256" key="1">
    <source>
        <dbReference type="ARBA" id="ARBA00023015"/>
    </source>
</evidence>
<name>A0ABQ6YIB5_9NOCA</name>
<evidence type="ECO:0000313" key="7">
    <source>
        <dbReference type="Proteomes" id="UP000798951"/>
    </source>
</evidence>
<proteinExistence type="predicted"/>
<gene>
    <name evidence="6" type="ORF">FNL39_10884</name>
</gene>
<dbReference type="EMBL" id="VMSD01000008">
    <property type="protein sequence ID" value="KAF0845276.1"/>
    <property type="molecule type" value="Genomic_DNA"/>
</dbReference>
<keyword evidence="1" id="KW-0805">Transcription regulation</keyword>
<accession>A0ABQ6YIB5</accession>
<comment type="caution">
    <text evidence="6">The sequence shown here is derived from an EMBL/GenBank/DDBJ whole genome shotgun (WGS) entry which is preliminary data.</text>
</comment>
<evidence type="ECO:0000256" key="4">
    <source>
        <dbReference type="PROSITE-ProRule" id="PRU00335"/>
    </source>
</evidence>
<protein>
    <submittedName>
        <fullName evidence="6">TetR family transcriptional regulator</fullName>
    </submittedName>
</protein>
<evidence type="ECO:0000313" key="6">
    <source>
        <dbReference type="EMBL" id="KAF0845276.1"/>
    </source>
</evidence>
<reference evidence="6 7" key="1">
    <citation type="submission" date="2019-07" db="EMBL/GenBank/DDBJ databases">
        <title>Genomic Encyclopedia of Type Strains, Phase IV (KMG-IV): sequencing the most valuable type-strain genomes for metagenomic binning, comparative biology and taxonomic classification.</title>
        <authorList>
            <person name="Goeker M."/>
        </authorList>
    </citation>
    <scope>NUCLEOTIDE SEQUENCE [LARGE SCALE GENOMIC DNA]</scope>
    <source>
        <strain evidence="6 7">DSM 44831</strain>
    </source>
</reference>
<feature type="domain" description="HTH tetR-type" evidence="5">
    <location>
        <begin position="235"/>
        <end position="295"/>
    </location>
</feature>
<dbReference type="InterPro" id="IPR009057">
    <property type="entry name" value="Homeodomain-like_sf"/>
</dbReference>
<dbReference type="Pfam" id="PF00440">
    <property type="entry name" value="TetR_N"/>
    <property type="match status" value="1"/>
</dbReference>
<dbReference type="Proteomes" id="UP000798951">
    <property type="component" value="Unassembled WGS sequence"/>
</dbReference>
<dbReference type="InterPro" id="IPR001647">
    <property type="entry name" value="HTH_TetR"/>
</dbReference>
<evidence type="ECO:0000259" key="5">
    <source>
        <dbReference type="PROSITE" id="PS50977"/>
    </source>
</evidence>